<gene>
    <name evidence="2" type="ORF">CB5_LOCUS20861</name>
</gene>
<organism evidence="2">
    <name type="scientific">Ananas comosus var. bracteatus</name>
    <name type="common">red pineapple</name>
    <dbReference type="NCBI Taxonomy" id="296719"/>
    <lineage>
        <taxon>Eukaryota</taxon>
        <taxon>Viridiplantae</taxon>
        <taxon>Streptophyta</taxon>
        <taxon>Embryophyta</taxon>
        <taxon>Tracheophyta</taxon>
        <taxon>Spermatophyta</taxon>
        <taxon>Magnoliopsida</taxon>
        <taxon>Liliopsida</taxon>
        <taxon>Poales</taxon>
        <taxon>Bromeliaceae</taxon>
        <taxon>Bromelioideae</taxon>
        <taxon>Ananas</taxon>
    </lineage>
</organism>
<sequence length="181" mass="20642">MKRPRSHGEDLDDEGGEKGVWGRREQDPERSSLSSSSSSHRRFYAKGEGTRKGPPSSSSAYDRALDDDREPLHRAPPPRKRTDYEIEGFDRRKGFDRYRDAPSPRGVYGGERMHRSESFSVLRREFPKGFRSERDRSGRREAAGVRRGGDRGSRLRLRLRLRPPLVMARILRTEGGAMGGS</sequence>
<name>A0A6V7Q3Q9_ANACO</name>
<accession>A0A6V7Q3Q9</accession>
<feature type="compositionally biased region" description="Basic and acidic residues" evidence="1">
    <location>
        <begin position="80"/>
        <end position="102"/>
    </location>
</feature>
<dbReference type="EMBL" id="LR862132">
    <property type="protein sequence ID" value="CAD1837650.1"/>
    <property type="molecule type" value="Genomic_DNA"/>
</dbReference>
<proteinExistence type="predicted"/>
<evidence type="ECO:0000256" key="1">
    <source>
        <dbReference type="SAM" id="MobiDB-lite"/>
    </source>
</evidence>
<feature type="compositionally biased region" description="Basic and acidic residues" evidence="1">
    <location>
        <begin position="130"/>
        <end position="153"/>
    </location>
</feature>
<evidence type="ECO:0000313" key="2">
    <source>
        <dbReference type="EMBL" id="CAD1837650.1"/>
    </source>
</evidence>
<dbReference type="AlphaFoldDB" id="A0A6V7Q3Q9"/>
<protein>
    <submittedName>
        <fullName evidence="2">Uncharacterized protein</fullName>
    </submittedName>
</protein>
<feature type="compositionally biased region" description="Basic and acidic residues" evidence="1">
    <location>
        <begin position="16"/>
        <end position="30"/>
    </location>
</feature>
<reference evidence="2" key="1">
    <citation type="submission" date="2020-07" db="EMBL/GenBank/DDBJ databases">
        <authorList>
            <person name="Lin J."/>
        </authorList>
    </citation>
    <scope>NUCLEOTIDE SEQUENCE</scope>
</reference>
<feature type="region of interest" description="Disordered" evidence="1">
    <location>
        <begin position="130"/>
        <end position="155"/>
    </location>
</feature>
<feature type="compositionally biased region" description="Basic and acidic residues" evidence="1">
    <location>
        <begin position="63"/>
        <end position="73"/>
    </location>
</feature>
<feature type="region of interest" description="Disordered" evidence="1">
    <location>
        <begin position="1"/>
        <end position="112"/>
    </location>
</feature>